<sequence length="705" mass="75517">MLDVIIAADFAAPGDTALRALFECRAQKALGLATGLLHLGAEGPPRPLSADIQRAVREKLAVVVDPAQPVEARLLVVHAPMALGSLSPLARQGLAALSAETVCLIHDRAPVPADMWRLFGLLRGRVIWVPTNRFVRAELTALGLPVPMEEIDWRPPVIADADRPAPRARTGRLTIGLVDFGGRRHWPETAEALAVALPRGVDVDITFHGRPPGALVPKMLPPNWRIIDRGDMGLDGFLERIDALVYAPSPANETVPDAAIGAALAKGRLVVTRPHLRLHLGEGPLYCEPEAMAETLAAALAGPELPTRLEQARQAGALAFPPLYHAERLSRLLGRTLAPARPAVITAPSPPRVLFLPSNGVGLGHVTRLLAIANRAENRFRPVFASHAQALPILRGFGHHADYIPSLSDTAADPRLWDRWLRVELEQLIHAHDAQAVVFDGNNPAPGLVGAALSQPPCKLVWVRRGMNRIASPHLDAASEFDLIIEPGEIAAERDTGPTAARRHEALQVPPITLLDAGDLSDRDSACRALGLDPARPAVLVQLGAGAHRDVIQLIDAVVRVLKGFPGLQIAIAEWTNSRAPLSLWPDTLVVSGFPLSRHARAFDFSISAAGYNSFHEAIAFGLPTIFLAADHPALDDQRARAGFAQDKGAGFDLAEDQLTLLPSICAVLLDRRAREVMAQNCAALARPNGAAEAATAIAGLWRTE</sequence>
<evidence type="ECO:0008006" key="3">
    <source>
        <dbReference type="Google" id="ProtNLM"/>
    </source>
</evidence>
<reference evidence="1 2" key="1">
    <citation type="submission" date="2016-11" db="EMBL/GenBank/DDBJ databases">
        <authorList>
            <person name="Jaros S."/>
            <person name="Januszkiewicz K."/>
            <person name="Wedrychowicz H."/>
        </authorList>
    </citation>
    <scope>NUCLEOTIDE SEQUENCE [LARGE SCALE GENOMIC DNA]</scope>
    <source>
        <strain evidence="1 2">ATCC 23634</strain>
    </source>
</reference>
<name>A0A1K2HSH9_9HYPH</name>
<protein>
    <recommendedName>
        <fullName evidence="3">UDP-N-acetylglucosamine:LPS N-acetylglucosamine transferase</fullName>
    </recommendedName>
</protein>
<evidence type="ECO:0000313" key="1">
    <source>
        <dbReference type="EMBL" id="SFZ80740.1"/>
    </source>
</evidence>
<proteinExistence type="predicted"/>
<evidence type="ECO:0000313" key="2">
    <source>
        <dbReference type="Proteomes" id="UP000183447"/>
    </source>
</evidence>
<dbReference type="AlphaFoldDB" id="A0A1K2HSH9"/>
<dbReference type="Gene3D" id="3.40.50.2000">
    <property type="entry name" value="Glycogen Phosphorylase B"/>
    <property type="match status" value="1"/>
</dbReference>
<dbReference type="Proteomes" id="UP000183447">
    <property type="component" value="Unassembled WGS sequence"/>
</dbReference>
<dbReference type="SUPFAM" id="SSF53756">
    <property type="entry name" value="UDP-Glycosyltransferase/glycogen phosphorylase"/>
    <property type="match status" value="1"/>
</dbReference>
<gene>
    <name evidence="1" type="ORF">SAMN02983003_0097</name>
</gene>
<dbReference type="EMBL" id="FPKU01000001">
    <property type="protein sequence ID" value="SFZ80740.1"/>
    <property type="molecule type" value="Genomic_DNA"/>
</dbReference>
<dbReference type="OrthoDB" id="8549922at2"/>
<keyword evidence="2" id="KW-1185">Reference proteome</keyword>
<accession>A0A1K2HSH9</accession>
<organism evidence="1 2">
    <name type="scientific">Devosia enhydra</name>
    <dbReference type="NCBI Taxonomy" id="665118"/>
    <lineage>
        <taxon>Bacteria</taxon>
        <taxon>Pseudomonadati</taxon>
        <taxon>Pseudomonadota</taxon>
        <taxon>Alphaproteobacteria</taxon>
        <taxon>Hyphomicrobiales</taxon>
        <taxon>Devosiaceae</taxon>
        <taxon>Devosia</taxon>
    </lineage>
</organism>
<dbReference type="STRING" id="665118.SAMN02983003_0097"/>
<dbReference type="RefSeq" id="WP_072338474.1">
    <property type="nucleotide sequence ID" value="NZ_FPKU01000001.1"/>
</dbReference>